<evidence type="ECO:0000256" key="6">
    <source>
        <dbReference type="ARBA" id="ARBA00023136"/>
    </source>
</evidence>
<evidence type="ECO:0000256" key="4">
    <source>
        <dbReference type="ARBA" id="ARBA00022692"/>
    </source>
</evidence>
<dbReference type="PANTHER" id="PTHR30193:SF37">
    <property type="entry name" value="INNER MEMBRANE ABC TRANSPORTER PERMEASE PROTEIN YCJO"/>
    <property type="match status" value="1"/>
</dbReference>
<reference evidence="9 10" key="1">
    <citation type="submission" date="2021-02" db="EMBL/GenBank/DDBJ databases">
        <title>The genome of Marinomonas foliarum JZW.</title>
        <authorList>
            <person name="Sun M."/>
        </authorList>
    </citation>
    <scope>NUCLEOTIDE SEQUENCE [LARGE SCALE GENOMIC DNA]</scope>
    <source>
        <strain evidence="9 10">JZW</strain>
    </source>
</reference>
<dbReference type="InterPro" id="IPR035906">
    <property type="entry name" value="MetI-like_sf"/>
</dbReference>
<evidence type="ECO:0000256" key="1">
    <source>
        <dbReference type="ARBA" id="ARBA00004651"/>
    </source>
</evidence>
<keyword evidence="3" id="KW-1003">Cell membrane</keyword>
<dbReference type="PANTHER" id="PTHR30193">
    <property type="entry name" value="ABC TRANSPORTER PERMEASE PROTEIN"/>
    <property type="match status" value="1"/>
</dbReference>
<feature type="domain" description="ABC transmembrane type-1" evidence="8">
    <location>
        <begin position="70"/>
        <end position="285"/>
    </location>
</feature>
<accession>A0ABX7IJA8</accession>
<dbReference type="CDD" id="cd06261">
    <property type="entry name" value="TM_PBP2"/>
    <property type="match status" value="1"/>
</dbReference>
<dbReference type="InterPro" id="IPR000515">
    <property type="entry name" value="MetI-like"/>
</dbReference>
<sequence>MPSFWKSNRNWLTPVLLLAPGLILFFVVIILSSIETFWISLHSWDGFGAKVWVGLDNYKELLDDPQFYVSLRNNIIWIVMFLSSLPLGLAIALLLNQKIRGMRLAKSLFFMPLVLSTVTVGVIFGWFYDPTYGLLALIFHSFGAANVPALLSDDFWVTPAIVLAALWPQVAFCMVLFLAGLNNLDEEQINAGRIDGAKGLNMLRFIVIPQLKQISFIALAITIIGALRSFDIIAVMTSGGPFGSSTVLAYQMYEQSLFSYRFGYGAAIATVLFLIMSVFIVWYLRGLVKAEEK</sequence>
<proteinExistence type="inferred from homology"/>
<evidence type="ECO:0000313" key="9">
    <source>
        <dbReference type="EMBL" id="QRV22402.1"/>
    </source>
</evidence>
<evidence type="ECO:0000256" key="3">
    <source>
        <dbReference type="ARBA" id="ARBA00022475"/>
    </source>
</evidence>
<comment type="similarity">
    <text evidence="7">Belongs to the binding-protein-dependent transport system permease family.</text>
</comment>
<evidence type="ECO:0000259" key="8">
    <source>
        <dbReference type="PROSITE" id="PS50928"/>
    </source>
</evidence>
<keyword evidence="10" id="KW-1185">Reference proteome</keyword>
<dbReference type="Gene3D" id="1.10.3720.10">
    <property type="entry name" value="MetI-like"/>
    <property type="match status" value="1"/>
</dbReference>
<evidence type="ECO:0000256" key="5">
    <source>
        <dbReference type="ARBA" id="ARBA00022989"/>
    </source>
</evidence>
<keyword evidence="6 7" id="KW-0472">Membrane</keyword>
<dbReference type="Proteomes" id="UP000644167">
    <property type="component" value="Chromosome"/>
</dbReference>
<feature type="transmembrane region" description="Helical" evidence="7">
    <location>
        <begin position="75"/>
        <end position="95"/>
    </location>
</feature>
<dbReference type="SUPFAM" id="SSF161098">
    <property type="entry name" value="MetI-like"/>
    <property type="match status" value="1"/>
</dbReference>
<dbReference type="PROSITE" id="PS50928">
    <property type="entry name" value="ABC_TM1"/>
    <property type="match status" value="1"/>
</dbReference>
<comment type="subcellular location">
    <subcellularLocation>
        <location evidence="1 7">Cell membrane</location>
        <topology evidence="1 7">Multi-pass membrane protein</topology>
    </subcellularLocation>
</comment>
<feature type="transmembrane region" description="Helical" evidence="7">
    <location>
        <begin position="262"/>
        <end position="284"/>
    </location>
</feature>
<organism evidence="9 10">
    <name type="scientific">Marinomonas foliarum</name>
    <dbReference type="NCBI Taxonomy" id="491950"/>
    <lineage>
        <taxon>Bacteria</taxon>
        <taxon>Pseudomonadati</taxon>
        <taxon>Pseudomonadota</taxon>
        <taxon>Gammaproteobacteria</taxon>
        <taxon>Oceanospirillales</taxon>
        <taxon>Oceanospirillaceae</taxon>
        <taxon>Marinomonas</taxon>
    </lineage>
</organism>
<feature type="transmembrane region" description="Helical" evidence="7">
    <location>
        <begin position="12"/>
        <end position="34"/>
    </location>
</feature>
<feature type="transmembrane region" description="Helical" evidence="7">
    <location>
        <begin position="202"/>
        <end position="226"/>
    </location>
</feature>
<evidence type="ECO:0000256" key="7">
    <source>
        <dbReference type="RuleBase" id="RU363032"/>
    </source>
</evidence>
<keyword evidence="5 7" id="KW-1133">Transmembrane helix</keyword>
<dbReference type="Pfam" id="PF00528">
    <property type="entry name" value="BPD_transp_1"/>
    <property type="match status" value="1"/>
</dbReference>
<keyword evidence="2 7" id="KW-0813">Transport</keyword>
<dbReference type="RefSeq" id="WP_205113112.1">
    <property type="nucleotide sequence ID" value="NZ_CP070273.1"/>
</dbReference>
<protein>
    <submittedName>
        <fullName evidence="9">Sugar ABC transporter permease</fullName>
    </submittedName>
</protein>
<feature type="transmembrane region" description="Helical" evidence="7">
    <location>
        <begin position="107"/>
        <end position="128"/>
    </location>
</feature>
<dbReference type="EMBL" id="CP070273">
    <property type="protein sequence ID" value="QRV22402.1"/>
    <property type="molecule type" value="Genomic_DNA"/>
</dbReference>
<evidence type="ECO:0000313" key="10">
    <source>
        <dbReference type="Proteomes" id="UP000644167"/>
    </source>
</evidence>
<dbReference type="InterPro" id="IPR051393">
    <property type="entry name" value="ABC_transporter_permease"/>
</dbReference>
<evidence type="ECO:0000256" key="2">
    <source>
        <dbReference type="ARBA" id="ARBA00022448"/>
    </source>
</evidence>
<name>A0ABX7IJA8_9GAMM</name>
<feature type="transmembrane region" description="Helical" evidence="7">
    <location>
        <begin position="156"/>
        <end position="181"/>
    </location>
</feature>
<keyword evidence="4 7" id="KW-0812">Transmembrane</keyword>
<gene>
    <name evidence="9" type="ORF">JSY38_09915</name>
</gene>